<feature type="domain" description="HTH lysR-type" evidence="5">
    <location>
        <begin position="4"/>
        <end position="61"/>
    </location>
</feature>
<dbReference type="Pfam" id="PF00126">
    <property type="entry name" value="HTH_1"/>
    <property type="match status" value="1"/>
</dbReference>
<proteinExistence type="inferred from homology"/>
<dbReference type="EMBL" id="JAMQCR010000001">
    <property type="protein sequence ID" value="MCM2532069.1"/>
    <property type="molecule type" value="Genomic_DNA"/>
</dbReference>
<dbReference type="Gene3D" id="1.10.10.10">
    <property type="entry name" value="Winged helix-like DNA-binding domain superfamily/Winged helix DNA-binding domain"/>
    <property type="match status" value="1"/>
</dbReference>
<evidence type="ECO:0000313" key="7">
    <source>
        <dbReference type="Proteomes" id="UP001523262"/>
    </source>
</evidence>
<dbReference type="InterPro" id="IPR000847">
    <property type="entry name" value="LysR_HTH_N"/>
</dbReference>
<sequence>MLFLEIRQLKYFLEVTKHKSITRASESLHISQPALSKVIKGLEEELGMPLIIRTNKTSDITDAGLIVIEYAQKMMILMDEMSTTLNDITNLSRGQIHIGLPPIIGSLFFPRVLAKFHQKFPNVTINITEYGGARVVKSVEEGEFELGVAVLPIEEQKFDVYPIVEEEMKLLVHHNHRFASNEFVELAKLKDEEFIFYNEEFALHQIMRDEFINQGFEPKILFKSSQWDLMSEMVAANLGVTALPESICNRVMNPDIKIIKLQPAIPWKLAVITKKDRYLSYAGHTLINFILNEKQFFHYN</sequence>
<dbReference type="PROSITE" id="PS50931">
    <property type="entry name" value="HTH_LYSR"/>
    <property type="match status" value="1"/>
</dbReference>
<dbReference type="CDD" id="cd08438">
    <property type="entry name" value="PBP2_CidR"/>
    <property type="match status" value="1"/>
</dbReference>
<keyword evidence="2" id="KW-0805">Transcription regulation</keyword>
<keyword evidence="4" id="KW-0804">Transcription</keyword>
<protein>
    <submittedName>
        <fullName evidence="6">LysR family transcriptional regulator</fullName>
    </submittedName>
</protein>
<dbReference type="Pfam" id="PF03466">
    <property type="entry name" value="LysR_substrate"/>
    <property type="match status" value="1"/>
</dbReference>
<keyword evidence="7" id="KW-1185">Reference proteome</keyword>
<dbReference type="PANTHER" id="PTHR30419:SF8">
    <property type="entry name" value="NITROGEN ASSIMILATION TRANSCRIPTIONAL ACTIVATOR-RELATED"/>
    <property type="match status" value="1"/>
</dbReference>
<dbReference type="InterPro" id="IPR005119">
    <property type="entry name" value="LysR_subst-bd"/>
</dbReference>
<evidence type="ECO:0000256" key="2">
    <source>
        <dbReference type="ARBA" id="ARBA00023015"/>
    </source>
</evidence>
<evidence type="ECO:0000256" key="3">
    <source>
        <dbReference type="ARBA" id="ARBA00023125"/>
    </source>
</evidence>
<dbReference type="Gene3D" id="3.40.190.290">
    <property type="match status" value="1"/>
</dbReference>
<evidence type="ECO:0000256" key="1">
    <source>
        <dbReference type="ARBA" id="ARBA00009437"/>
    </source>
</evidence>
<dbReference type="SUPFAM" id="SSF53850">
    <property type="entry name" value="Periplasmic binding protein-like II"/>
    <property type="match status" value="1"/>
</dbReference>
<dbReference type="PANTHER" id="PTHR30419">
    <property type="entry name" value="HTH-TYPE TRANSCRIPTIONAL REGULATOR YBHD"/>
    <property type="match status" value="1"/>
</dbReference>
<evidence type="ECO:0000259" key="5">
    <source>
        <dbReference type="PROSITE" id="PS50931"/>
    </source>
</evidence>
<dbReference type="PRINTS" id="PR00039">
    <property type="entry name" value="HTHLYSR"/>
</dbReference>
<evidence type="ECO:0000256" key="4">
    <source>
        <dbReference type="ARBA" id="ARBA00023163"/>
    </source>
</evidence>
<accession>A0ABT0W7R2</accession>
<organism evidence="6 7">
    <name type="scientific">Neobacillus pocheonensis</name>
    <dbReference type="NCBI Taxonomy" id="363869"/>
    <lineage>
        <taxon>Bacteria</taxon>
        <taxon>Bacillati</taxon>
        <taxon>Bacillota</taxon>
        <taxon>Bacilli</taxon>
        <taxon>Bacillales</taxon>
        <taxon>Bacillaceae</taxon>
        <taxon>Neobacillus</taxon>
    </lineage>
</organism>
<reference evidence="6 7" key="1">
    <citation type="submission" date="2022-06" db="EMBL/GenBank/DDBJ databases">
        <authorList>
            <person name="Jeon C.O."/>
        </authorList>
    </citation>
    <scope>NUCLEOTIDE SEQUENCE [LARGE SCALE GENOMIC DNA]</scope>
    <source>
        <strain evidence="6 7">KCTC 13943</strain>
    </source>
</reference>
<dbReference type="InterPro" id="IPR036390">
    <property type="entry name" value="WH_DNA-bd_sf"/>
</dbReference>
<gene>
    <name evidence="6" type="ORF">NDK43_06280</name>
</gene>
<dbReference type="InterPro" id="IPR036388">
    <property type="entry name" value="WH-like_DNA-bd_sf"/>
</dbReference>
<comment type="similarity">
    <text evidence="1">Belongs to the LysR transcriptional regulatory family.</text>
</comment>
<comment type="caution">
    <text evidence="6">The sequence shown here is derived from an EMBL/GenBank/DDBJ whole genome shotgun (WGS) entry which is preliminary data.</text>
</comment>
<dbReference type="InterPro" id="IPR050950">
    <property type="entry name" value="HTH-type_LysR_regulators"/>
</dbReference>
<keyword evidence="3" id="KW-0238">DNA-binding</keyword>
<dbReference type="SUPFAM" id="SSF46785">
    <property type="entry name" value="Winged helix' DNA-binding domain"/>
    <property type="match status" value="1"/>
</dbReference>
<evidence type="ECO:0000313" key="6">
    <source>
        <dbReference type="EMBL" id="MCM2532069.1"/>
    </source>
</evidence>
<name>A0ABT0W7R2_9BACI</name>
<dbReference type="Proteomes" id="UP001523262">
    <property type="component" value="Unassembled WGS sequence"/>
</dbReference>